<dbReference type="Gene3D" id="3.50.50.60">
    <property type="entry name" value="FAD/NAD(P)-binding domain"/>
    <property type="match status" value="1"/>
</dbReference>
<dbReference type="HOGENOM" id="CLU_015676_1_0_1"/>
<evidence type="ECO:0000313" key="2">
    <source>
        <dbReference type="EMBL" id="CAH00489.1"/>
    </source>
</evidence>
<dbReference type="InterPro" id="IPR036188">
    <property type="entry name" value="FAD/NAD-bd_sf"/>
</dbReference>
<dbReference type="GO" id="GO:0004497">
    <property type="term" value="F:monooxygenase activity"/>
    <property type="evidence" value="ECO:0007669"/>
    <property type="project" value="TreeGrafter"/>
</dbReference>
<sequence>MAPVATVGLNNTLDGVAHALKQTKSSEGTFPEAENVQDMKKILHEEDFYNKEVYPPILHEAVSDDLPLEKVYGVNVTASPELIADESKIGPLVDEWFEQFNVLMNKINSGSTSVSEEDWSRLFGNHGTWRDHLGVTFDLHSFIGLENLSNDLQPLLSKAKLSNFQLDKLADYRYTSGYGKVLMHEPKSGRPPVEWVQVYYTFENKLGSGKGIARLTAVYDEKLQKSTLKAFTFYTGLEDYKEYPEAIFGNRPEGVNHGQHVGRESWVERRAKESTFTEDHQPTVLIVGGGQGGLTVAARLKMFGVNSLIIEMNPKIGDNWRNRYKFLVLHDPVWYDHLPYLNFPPSWPIFTPKDKIGDWFEGYAKTMDLNYKCSSMVTGATFDDVSNKWTVQVKDFNTGKIITYTPDHLVMATGHSGEPRMPKFQDQELFKGKIVHSSKHGSGAEFSGGKALVVGGCNSAHDICQDFYEQNVDVTMLQRSSTCVITVEHGMYHNIRGVYDETGPLTETADRIFHSMPLSLLNGVMQQQYRASCQDDVELLKALERRGFKTNAGYGGTGLFGLYFRQGSGYYIDVGCSKLICDGKVKIKQGQSIKRFLPSGTGVEFTDGTILEGLDVIVMATGYTNMKETARRLFGDRVADRLDPVWGLDKEGELKTIWRDSGHPNFWYMGGNLAVSRYYSKRLALRIIQQVKGLEY</sequence>
<reference evidence="2 3" key="1">
    <citation type="journal article" date="2004" name="Nature">
        <title>Genome evolution in yeasts.</title>
        <authorList>
            <consortium name="Genolevures"/>
            <person name="Dujon B."/>
            <person name="Sherman D."/>
            <person name="Fischer G."/>
            <person name="Durrens P."/>
            <person name="Casaregola S."/>
            <person name="Lafontaine I."/>
            <person name="de Montigny J."/>
            <person name="Marck C."/>
            <person name="Neuveglise C."/>
            <person name="Talla E."/>
            <person name="Goffard N."/>
            <person name="Frangeul L."/>
            <person name="Aigle M."/>
            <person name="Anthouard V."/>
            <person name="Babour A."/>
            <person name="Barbe V."/>
            <person name="Barnay S."/>
            <person name="Blanchin S."/>
            <person name="Beckerich J.M."/>
            <person name="Beyne E."/>
            <person name="Bleykasten C."/>
            <person name="Boisrame A."/>
            <person name="Boyer J."/>
            <person name="Cattolico L."/>
            <person name="Confanioleri F."/>
            <person name="de Daruvar A."/>
            <person name="Despons L."/>
            <person name="Fabre E."/>
            <person name="Fairhead C."/>
            <person name="Ferry-Dumazet H."/>
            <person name="Groppi A."/>
            <person name="Hantraye F."/>
            <person name="Hennequin C."/>
            <person name="Jauniaux N."/>
            <person name="Joyet P."/>
            <person name="Kachouri R."/>
            <person name="Kerrest A."/>
            <person name="Koszul R."/>
            <person name="Lemaire M."/>
            <person name="Lesur I."/>
            <person name="Ma L."/>
            <person name="Muller H."/>
            <person name="Nicaud J.M."/>
            <person name="Nikolski M."/>
            <person name="Oztas S."/>
            <person name="Ozier-Kalogeropoulos O."/>
            <person name="Pellenz S."/>
            <person name="Potier S."/>
            <person name="Richard G.F."/>
            <person name="Straub M.L."/>
            <person name="Suleau A."/>
            <person name="Swennene D."/>
            <person name="Tekaia F."/>
            <person name="Wesolowski-Louvel M."/>
            <person name="Westhof E."/>
            <person name="Wirth B."/>
            <person name="Zeniou-Meyer M."/>
            <person name="Zivanovic I."/>
            <person name="Bolotin-Fukuhara M."/>
            <person name="Thierry A."/>
            <person name="Bouchier C."/>
            <person name="Caudron B."/>
            <person name="Scarpelli C."/>
            <person name="Gaillardin C."/>
            <person name="Weissenbach J."/>
            <person name="Wincker P."/>
            <person name="Souciet J.L."/>
        </authorList>
    </citation>
    <scope>NUCLEOTIDE SEQUENCE [LARGE SCALE GENOMIC DNA]</scope>
    <source>
        <strain evidence="3">ATCC 8585 / CBS 2359 / DSM 70799 / NBRC 1267 / NRRL Y-1140 / WM37</strain>
    </source>
</reference>
<gene>
    <name evidence="2" type="ORF">KLLA0_D07414g</name>
</gene>
<dbReference type="KEGG" id="kla:KLLA0_D07414g"/>
<dbReference type="PANTHER" id="PTHR43539:SF68">
    <property type="entry name" value="FLAVIN-BINDING MONOOXYGENASE-LIKE PROTEIN (AFU_ORTHOLOGUE AFUA_4G09220)"/>
    <property type="match status" value="1"/>
</dbReference>
<evidence type="ECO:0000256" key="1">
    <source>
        <dbReference type="ARBA" id="ARBA00023002"/>
    </source>
</evidence>
<dbReference type="EMBL" id="CR382124">
    <property type="protein sequence ID" value="CAH00489.1"/>
    <property type="molecule type" value="Genomic_DNA"/>
</dbReference>
<name>Q6CRP6_KLULA</name>
<keyword evidence="1" id="KW-0560">Oxidoreductase</keyword>
<dbReference type="GeneID" id="2892742"/>
<dbReference type="PANTHER" id="PTHR43539">
    <property type="entry name" value="FLAVIN-BINDING MONOOXYGENASE-LIKE PROTEIN (AFU_ORTHOLOGUE AFUA_4G09220)"/>
    <property type="match status" value="1"/>
</dbReference>
<dbReference type="InterPro" id="IPR050982">
    <property type="entry name" value="Auxin_biosynth/cation_transpt"/>
</dbReference>
<protein>
    <submittedName>
        <fullName evidence="2">KLLA0D07414p</fullName>
    </submittedName>
</protein>
<dbReference type="PaxDb" id="284590-Q6CRP6"/>
<dbReference type="Proteomes" id="UP000000598">
    <property type="component" value="Chromosome D"/>
</dbReference>
<keyword evidence="3" id="KW-1185">Reference proteome</keyword>
<dbReference type="SUPFAM" id="SSF51905">
    <property type="entry name" value="FAD/NAD(P)-binding domain"/>
    <property type="match status" value="1"/>
</dbReference>
<dbReference type="eggNOG" id="KOG1399">
    <property type="taxonomic scope" value="Eukaryota"/>
</dbReference>
<accession>Q6CRP6</accession>
<dbReference type="OMA" id="MHEFQIP"/>
<dbReference type="RefSeq" id="XP_453393.1">
    <property type="nucleotide sequence ID" value="XM_453393.1"/>
</dbReference>
<dbReference type="InParanoid" id="Q6CRP6"/>
<dbReference type="Pfam" id="PF13738">
    <property type="entry name" value="Pyr_redox_3"/>
    <property type="match status" value="1"/>
</dbReference>
<evidence type="ECO:0000313" key="3">
    <source>
        <dbReference type="Proteomes" id="UP000000598"/>
    </source>
</evidence>
<dbReference type="GO" id="GO:0050660">
    <property type="term" value="F:flavin adenine dinucleotide binding"/>
    <property type="evidence" value="ECO:0007669"/>
    <property type="project" value="TreeGrafter"/>
</dbReference>
<dbReference type="STRING" id="284590.Q6CRP6"/>
<dbReference type="PRINTS" id="PR00411">
    <property type="entry name" value="PNDRDTASEI"/>
</dbReference>
<proteinExistence type="predicted"/>
<dbReference type="AlphaFoldDB" id="Q6CRP6"/>
<organism evidence="2 3">
    <name type="scientific">Kluyveromyces lactis (strain ATCC 8585 / CBS 2359 / DSM 70799 / NBRC 1267 / NRRL Y-1140 / WM37)</name>
    <name type="common">Yeast</name>
    <name type="synonym">Candida sphaerica</name>
    <dbReference type="NCBI Taxonomy" id="284590"/>
    <lineage>
        <taxon>Eukaryota</taxon>
        <taxon>Fungi</taxon>
        <taxon>Dikarya</taxon>
        <taxon>Ascomycota</taxon>
        <taxon>Saccharomycotina</taxon>
        <taxon>Saccharomycetes</taxon>
        <taxon>Saccharomycetales</taxon>
        <taxon>Saccharomycetaceae</taxon>
        <taxon>Kluyveromyces</taxon>
    </lineage>
</organism>